<sequence>MDFITGFNRDQLVMMDFESCLGPDSWARIVDMFVDILPMGELGFKDVLNNEGRPPYRSSDMLKLYLYGYKNKLRSSRQLEHACKVNLEVIWLLKGLRPSARKIAYFRKENAKAFKMAFRYFVVLLKDWELIEGETIAIDSFKIRAQNALKNNFNQKKIDRHVDYINNKILEYQNQLDTGDTDLDIQEIQNKIVYQKTKKEKYRNIEQELQTSGERQISLTDPDARSVVLHRNIINVGYNVQAGCDAKHKLFVNNDTGTVNDTHALSPMALDAKELLGMEKMRTLTDKGYTTAKHLEICTKNGITPYSSPKVHSSQHNGLYAMVDFKYDRTKNTYTCPADRILDTNGTVYNKAGHKVKHYKNRQACKVCLVRHLCTVNKNGRFIERSIYQEALEENQKRVEENPEYYRLR</sequence>
<dbReference type="STRING" id="561365.SAMN05660866_03380"/>
<dbReference type="Proteomes" id="UP000190339">
    <property type="component" value="Unassembled WGS sequence"/>
</dbReference>
<dbReference type="RefSeq" id="WP_200811629.1">
    <property type="nucleotide sequence ID" value="NZ_FUYL01000011.1"/>
</dbReference>
<reference evidence="3" key="1">
    <citation type="submission" date="2017-02" db="EMBL/GenBank/DDBJ databases">
        <authorList>
            <person name="Varghese N."/>
            <person name="Submissions S."/>
        </authorList>
    </citation>
    <scope>NUCLEOTIDE SEQUENCE [LARGE SCALE GENOMIC DNA]</scope>
    <source>
        <strain evidence="3">DSM 23546</strain>
    </source>
</reference>
<protein>
    <submittedName>
        <fullName evidence="2">Transposase</fullName>
    </submittedName>
</protein>
<proteinExistence type="predicted"/>
<organism evidence="2 3">
    <name type="scientific">Maribacter arcticus</name>
    <dbReference type="NCBI Taxonomy" id="561365"/>
    <lineage>
        <taxon>Bacteria</taxon>
        <taxon>Pseudomonadati</taxon>
        <taxon>Bacteroidota</taxon>
        <taxon>Flavobacteriia</taxon>
        <taxon>Flavobacteriales</taxon>
        <taxon>Flavobacteriaceae</taxon>
        <taxon>Maribacter</taxon>
    </lineage>
</organism>
<dbReference type="EMBL" id="FUYL01000011">
    <property type="protein sequence ID" value="SKB80129.1"/>
    <property type="molecule type" value="Genomic_DNA"/>
</dbReference>
<dbReference type="InterPro" id="IPR008490">
    <property type="entry name" value="Transposase_InsH_N"/>
</dbReference>
<dbReference type="AlphaFoldDB" id="A0A1T5E8L1"/>
<dbReference type="Pfam" id="PF05598">
    <property type="entry name" value="DUF772"/>
    <property type="match status" value="1"/>
</dbReference>
<evidence type="ECO:0000313" key="2">
    <source>
        <dbReference type="EMBL" id="SKB80129.1"/>
    </source>
</evidence>
<evidence type="ECO:0000313" key="3">
    <source>
        <dbReference type="Proteomes" id="UP000190339"/>
    </source>
</evidence>
<gene>
    <name evidence="2" type="ORF">SAMN05660866_03380</name>
</gene>
<evidence type="ECO:0000259" key="1">
    <source>
        <dbReference type="Pfam" id="PF05598"/>
    </source>
</evidence>
<name>A0A1T5E8L1_9FLAO</name>
<feature type="domain" description="Transposase InsH N-terminal" evidence="1">
    <location>
        <begin position="24"/>
        <end position="108"/>
    </location>
</feature>
<dbReference type="PANTHER" id="PTHR33408">
    <property type="entry name" value="TRANSPOSASE"/>
    <property type="match status" value="1"/>
</dbReference>
<dbReference type="PANTHER" id="PTHR33408:SF2">
    <property type="entry name" value="TRANSPOSASE DDE DOMAIN-CONTAINING PROTEIN"/>
    <property type="match status" value="1"/>
</dbReference>
<accession>A0A1T5E8L1</accession>
<keyword evidence="3" id="KW-1185">Reference proteome</keyword>